<dbReference type="InterPro" id="IPR044492">
    <property type="entry name" value="P_typ_ATPase_HD_dom"/>
</dbReference>
<accession>A0ABV2AMC6</accession>
<dbReference type="Pfam" id="PF16212">
    <property type="entry name" value="PhoLip_ATPase_C"/>
    <property type="match status" value="1"/>
</dbReference>
<dbReference type="InterPro" id="IPR023299">
    <property type="entry name" value="ATPase_P-typ_cyto_dom_N"/>
</dbReference>
<dbReference type="InterPro" id="IPR001757">
    <property type="entry name" value="P_typ_ATPase"/>
</dbReference>
<evidence type="ECO:0000256" key="9">
    <source>
        <dbReference type="ARBA" id="ARBA00022989"/>
    </source>
</evidence>
<evidence type="ECO:0000256" key="12">
    <source>
        <dbReference type="RuleBase" id="RU362033"/>
    </source>
</evidence>
<evidence type="ECO:0000256" key="3">
    <source>
        <dbReference type="ARBA" id="ARBA00022692"/>
    </source>
</evidence>
<comment type="subcellular location">
    <subcellularLocation>
        <location evidence="1 12">Membrane</location>
        <topology evidence="1 12">Multi-pass membrane protein</topology>
    </subcellularLocation>
</comment>
<reference evidence="14 15" key="1">
    <citation type="journal article" date="2024" name="BMC Biol.">
        <title>Comparative genomics of Ascetosporea gives new insight into the evolutionary basis for animal parasitism in Rhizaria.</title>
        <authorList>
            <person name="Hiltunen Thoren M."/>
            <person name="Onut-Brannstrom I."/>
            <person name="Alfjorden A."/>
            <person name="Peckova H."/>
            <person name="Swords F."/>
            <person name="Hooper C."/>
            <person name="Holzer A.S."/>
            <person name="Bass D."/>
            <person name="Burki F."/>
        </authorList>
    </citation>
    <scope>NUCLEOTIDE SEQUENCE [LARGE SCALE GENOMIC DNA]</scope>
    <source>
        <strain evidence="14">20-A016</strain>
    </source>
</reference>
<dbReference type="InterPro" id="IPR032630">
    <property type="entry name" value="P_typ_ATPase_c"/>
</dbReference>
<keyword evidence="15" id="KW-1185">Reference proteome</keyword>
<protein>
    <recommendedName>
        <fullName evidence="12">Phospholipid-transporting ATPase</fullName>
        <ecNumber evidence="12">7.6.2.1</ecNumber>
    </recommendedName>
</protein>
<sequence length="721" mass="82843">SEKTAELFVFSLIVLQFLLVVTGTILNYYFYKSDNNWYFFGFLPSTADYFLYIFSMYGLLSSLIPISLYVDIEVTKLFHAVAINIDSTMISKDTGESANTRTSSLTDELGKVKAVFSDKTGTLTKNKMNFFSCSLRGKRYLMRPTDNALSESNDEQSKVCPELEELLALKDKYALEFLSLTSLCHTVLPDFPDCARKHEHDLDCQSALHYQAESPDEKALLKMAKSHKYIFYNRQYDSVEICGSLSNIEIVTVNIFGENKVFKVLECFDFDSYRKRNSVLIEDGEGRIKLYMKGAENVVYKRLTEESKNELWDATSKHIDEFSKKGLRMLLCAYKSITKEKFEEWYQRYKDTKVKGDEEAVEKIVDEMESGLELLGATAVEDQLQDDVPSTLNSLREAGIRVWMLTGDKTQTALNIAKSCSLLTAQMRFFPNIVVVDIDEFKSDDEVYAEVTEKLRRAWDKIKHLEQNSPNQAFVVSGRTLDLFFPKNTQLKIRKMNEMQKMMIQIIQKSRVVVCCRVSPYQKSQLVDLYKLNYPKDITLSIGDGANDVPMLKKANIGVGIIGKEGLQASRASDFSINQFKDLKSLTMYHGAMNCSRIAKKINFYLYKNVFDNFANFLYIFFTGFSNTFLLPQDGLATLNLLLTLMTLFIIGITEKFLEKFVLESIQEKIPIDGRFCIKKDLITKNLILKEFLCCYFVCFIVICYFVLFVIMFFIMLTIVT</sequence>
<keyword evidence="7 12" id="KW-0460">Magnesium</keyword>
<dbReference type="InterPro" id="IPR018303">
    <property type="entry name" value="ATPase_P-typ_P_site"/>
</dbReference>
<evidence type="ECO:0000256" key="7">
    <source>
        <dbReference type="ARBA" id="ARBA00022842"/>
    </source>
</evidence>
<comment type="caution">
    <text evidence="12">Lacks conserved residue(s) required for the propagation of feature annotation.</text>
</comment>
<keyword evidence="8 12" id="KW-1278">Translocase</keyword>
<dbReference type="InterPro" id="IPR023298">
    <property type="entry name" value="ATPase_P-typ_TM_dom_sf"/>
</dbReference>
<dbReference type="SUPFAM" id="SSF56784">
    <property type="entry name" value="HAD-like"/>
    <property type="match status" value="1"/>
</dbReference>
<dbReference type="Proteomes" id="UP001439008">
    <property type="component" value="Unassembled WGS sequence"/>
</dbReference>
<dbReference type="Pfam" id="PF08282">
    <property type="entry name" value="Hydrolase_3"/>
    <property type="match status" value="1"/>
</dbReference>
<evidence type="ECO:0000256" key="2">
    <source>
        <dbReference type="ARBA" id="ARBA00008109"/>
    </source>
</evidence>
<evidence type="ECO:0000256" key="1">
    <source>
        <dbReference type="ARBA" id="ARBA00004141"/>
    </source>
</evidence>
<evidence type="ECO:0000313" key="14">
    <source>
        <dbReference type="EMBL" id="MES1920543.1"/>
    </source>
</evidence>
<keyword evidence="3 12" id="KW-0812">Transmembrane</keyword>
<comment type="similarity">
    <text evidence="2 12">Belongs to the cation transport ATPase (P-type) (TC 3.A.3) family. Type IV subfamily.</text>
</comment>
<dbReference type="SFLD" id="SFLDG00002">
    <property type="entry name" value="C1.7:_P-type_atpase_like"/>
    <property type="match status" value="1"/>
</dbReference>
<evidence type="ECO:0000256" key="8">
    <source>
        <dbReference type="ARBA" id="ARBA00022967"/>
    </source>
</evidence>
<name>A0ABV2AMC6_9EUKA</name>
<dbReference type="PRINTS" id="PR00119">
    <property type="entry name" value="CATATPASE"/>
</dbReference>
<dbReference type="SFLD" id="SFLDS00003">
    <property type="entry name" value="Haloacid_Dehalogenase"/>
    <property type="match status" value="1"/>
</dbReference>
<dbReference type="InterPro" id="IPR023214">
    <property type="entry name" value="HAD_sf"/>
</dbReference>
<keyword evidence="5 12" id="KW-0547">Nucleotide-binding</keyword>
<evidence type="ECO:0000256" key="4">
    <source>
        <dbReference type="ARBA" id="ARBA00022723"/>
    </source>
</evidence>
<keyword evidence="6 12" id="KW-0067">ATP-binding</keyword>
<dbReference type="NCBIfam" id="TIGR01494">
    <property type="entry name" value="ATPase_P-type"/>
    <property type="match status" value="1"/>
</dbReference>
<proteinExistence type="inferred from homology"/>
<dbReference type="PROSITE" id="PS00154">
    <property type="entry name" value="ATPASE_E1_E2"/>
    <property type="match status" value="1"/>
</dbReference>
<feature type="non-terminal residue" evidence="14">
    <location>
        <position position="1"/>
    </location>
</feature>
<organism evidence="14 15">
    <name type="scientific">Bonamia ostreae</name>
    <dbReference type="NCBI Taxonomy" id="126728"/>
    <lineage>
        <taxon>Eukaryota</taxon>
        <taxon>Sar</taxon>
        <taxon>Rhizaria</taxon>
        <taxon>Endomyxa</taxon>
        <taxon>Ascetosporea</taxon>
        <taxon>Haplosporida</taxon>
        <taxon>Bonamia</taxon>
    </lineage>
</organism>
<feature type="transmembrane region" description="Helical" evidence="12">
    <location>
        <begin position="636"/>
        <end position="654"/>
    </location>
</feature>
<dbReference type="InterPro" id="IPR006539">
    <property type="entry name" value="P-type_ATPase_IV"/>
</dbReference>
<feature type="domain" description="P-type ATPase C-terminal" evidence="13">
    <location>
        <begin position="571"/>
        <end position="667"/>
    </location>
</feature>
<dbReference type="SUPFAM" id="SSF81660">
    <property type="entry name" value="Metal cation-transporting ATPase, ATP-binding domain N"/>
    <property type="match status" value="1"/>
</dbReference>
<dbReference type="Pfam" id="PF13246">
    <property type="entry name" value="Cation_ATPase"/>
    <property type="match status" value="1"/>
</dbReference>
<evidence type="ECO:0000256" key="6">
    <source>
        <dbReference type="ARBA" id="ARBA00022840"/>
    </source>
</evidence>
<comment type="caution">
    <text evidence="14">The sequence shown here is derived from an EMBL/GenBank/DDBJ whole genome shotgun (WGS) entry which is preliminary data.</text>
</comment>
<evidence type="ECO:0000256" key="11">
    <source>
        <dbReference type="ARBA" id="ARBA00034036"/>
    </source>
</evidence>
<evidence type="ECO:0000256" key="10">
    <source>
        <dbReference type="ARBA" id="ARBA00023136"/>
    </source>
</evidence>
<feature type="transmembrane region" description="Helical" evidence="12">
    <location>
        <begin position="693"/>
        <end position="720"/>
    </location>
</feature>
<feature type="non-terminal residue" evidence="14">
    <location>
        <position position="721"/>
    </location>
</feature>
<gene>
    <name evidence="14" type="primary">ATP8A1</name>
    <name evidence="14" type="ORF">MHBO_002205</name>
</gene>
<keyword evidence="4" id="KW-0479">Metal-binding</keyword>
<evidence type="ECO:0000313" key="15">
    <source>
        <dbReference type="Proteomes" id="UP001439008"/>
    </source>
</evidence>
<feature type="transmembrane region" description="Helical" evidence="12">
    <location>
        <begin position="610"/>
        <end position="630"/>
    </location>
</feature>
<dbReference type="SUPFAM" id="SSF81665">
    <property type="entry name" value="Calcium ATPase, transmembrane domain M"/>
    <property type="match status" value="1"/>
</dbReference>
<dbReference type="EMBL" id="JBDODL010000728">
    <property type="protein sequence ID" value="MES1920543.1"/>
    <property type="molecule type" value="Genomic_DNA"/>
</dbReference>
<feature type="transmembrane region" description="Helical" evidence="12">
    <location>
        <begin position="7"/>
        <end position="29"/>
    </location>
</feature>
<dbReference type="NCBIfam" id="TIGR01652">
    <property type="entry name" value="ATPase-Plipid"/>
    <property type="match status" value="1"/>
</dbReference>
<evidence type="ECO:0000256" key="5">
    <source>
        <dbReference type="ARBA" id="ARBA00022741"/>
    </source>
</evidence>
<dbReference type="EC" id="7.6.2.1" evidence="12"/>
<keyword evidence="10 12" id="KW-0472">Membrane</keyword>
<feature type="transmembrane region" description="Helical" evidence="12">
    <location>
        <begin position="49"/>
        <end position="70"/>
    </location>
</feature>
<dbReference type="InterPro" id="IPR036412">
    <property type="entry name" value="HAD-like_sf"/>
</dbReference>
<comment type="catalytic activity">
    <reaction evidence="11 12">
        <text>ATP + H2O + phospholipidSide 1 = ADP + phosphate + phospholipidSide 2.</text>
        <dbReference type="EC" id="7.6.2.1"/>
    </reaction>
</comment>
<keyword evidence="9 12" id="KW-1133">Transmembrane helix</keyword>
<dbReference type="Gene3D" id="3.40.1110.10">
    <property type="entry name" value="Calcium-transporting ATPase, cytoplasmic domain N"/>
    <property type="match status" value="2"/>
</dbReference>
<dbReference type="SFLD" id="SFLDF00027">
    <property type="entry name" value="p-type_atpase"/>
    <property type="match status" value="1"/>
</dbReference>
<dbReference type="Gene3D" id="3.40.50.1000">
    <property type="entry name" value="HAD superfamily/HAD-like"/>
    <property type="match status" value="2"/>
</dbReference>
<evidence type="ECO:0000259" key="13">
    <source>
        <dbReference type="Pfam" id="PF16212"/>
    </source>
</evidence>
<dbReference type="PANTHER" id="PTHR24092">
    <property type="entry name" value="PROBABLE PHOSPHOLIPID-TRANSPORTING ATPASE"/>
    <property type="match status" value="1"/>
</dbReference>